<dbReference type="SUPFAM" id="SSF52833">
    <property type="entry name" value="Thioredoxin-like"/>
    <property type="match status" value="2"/>
</dbReference>
<proteinExistence type="predicted"/>
<organism evidence="3 4">
    <name type="scientific">Aplysia californica</name>
    <name type="common">California sea hare</name>
    <dbReference type="NCBI Taxonomy" id="6500"/>
    <lineage>
        <taxon>Eukaryota</taxon>
        <taxon>Metazoa</taxon>
        <taxon>Spiralia</taxon>
        <taxon>Lophotrochozoa</taxon>
        <taxon>Mollusca</taxon>
        <taxon>Gastropoda</taxon>
        <taxon>Heterobranchia</taxon>
        <taxon>Euthyneura</taxon>
        <taxon>Tectipleura</taxon>
        <taxon>Aplysiida</taxon>
        <taxon>Aplysioidea</taxon>
        <taxon>Aplysiidae</taxon>
        <taxon>Aplysia</taxon>
    </lineage>
</organism>
<sequence length="406" mass="46978">MAATRKYCRLLAVLFSCVVIFLTTGVRSLVHEVNSQNLDKFLSGKLFTLTFVDSPSCTRCRTLFPFFVQASQVFPNDPEIFFARTHDRKLQEKWGVTELPSLMFHMHGLGNHQYLDLDVTVDDIVDMIARLLHGNFAGLSRTYSVHVTPENFQEMIITPRQHVLLLLNDKKDTEERTNLDRVAYAFRKDDAILFASLDVSKYEKLRNERFKSRETPVLMWFQADEKDTPKRFGGVLSAELITMFVNERTGLNRDTEGGILQEAGRIPAADKLLNQYIEDVVDHVDERLVSLSSALTALKPSLEEYENEMLDYYLFVLDNIAMAGNVAILRELIRGEEEKLSEKEELSTKQRETLKRRKNVLTYMQSLVNEVKESRKKRKDDTKRKQQEETLILENPSKHDHVHTEL</sequence>
<name>A0ABM0JK78_APLCA</name>
<reference evidence="4" key="1">
    <citation type="submission" date="2025-08" db="UniProtKB">
        <authorList>
            <consortium name="RefSeq"/>
        </authorList>
    </citation>
    <scope>IDENTIFICATION</scope>
</reference>
<feature type="compositionally biased region" description="Basic and acidic residues" evidence="1">
    <location>
        <begin position="379"/>
        <end position="388"/>
    </location>
</feature>
<evidence type="ECO:0000259" key="2">
    <source>
        <dbReference type="Pfam" id="PF07749"/>
    </source>
</evidence>
<dbReference type="PANTHER" id="PTHR12211">
    <property type="entry name" value="ENDOPLASMIC RETICULUM PROTEIN ERP29"/>
    <property type="match status" value="1"/>
</dbReference>
<dbReference type="InterPro" id="IPR011679">
    <property type="entry name" value="ERp29_C"/>
</dbReference>
<evidence type="ECO:0000313" key="3">
    <source>
        <dbReference type="Proteomes" id="UP000694888"/>
    </source>
</evidence>
<feature type="compositionally biased region" description="Basic and acidic residues" evidence="1">
    <location>
        <begin position="396"/>
        <end position="406"/>
    </location>
</feature>
<dbReference type="Pfam" id="PF07749">
    <property type="entry name" value="ERp29"/>
    <property type="match status" value="1"/>
</dbReference>
<dbReference type="InterPro" id="IPR036356">
    <property type="entry name" value="ERp29_C_sf"/>
</dbReference>
<protein>
    <submittedName>
        <fullName evidence="4">Protein disulfide-isomerase like 2-1</fullName>
    </submittedName>
</protein>
<evidence type="ECO:0000256" key="1">
    <source>
        <dbReference type="SAM" id="MobiDB-lite"/>
    </source>
</evidence>
<dbReference type="Gene3D" id="1.20.1150.12">
    <property type="entry name" value="Endoplasmic reticulum resident protein 29, C-terminal domain"/>
    <property type="match status" value="1"/>
</dbReference>
<dbReference type="GeneID" id="101852541"/>
<feature type="region of interest" description="Disordered" evidence="1">
    <location>
        <begin position="371"/>
        <end position="406"/>
    </location>
</feature>
<evidence type="ECO:0000313" key="4">
    <source>
        <dbReference type="RefSeq" id="XP_005095652.1"/>
    </source>
</evidence>
<feature type="domain" description="Endoplasmic reticulum resident protein 29 C-terminal" evidence="2">
    <location>
        <begin position="264"/>
        <end position="362"/>
    </location>
</feature>
<dbReference type="InterPro" id="IPR016855">
    <property type="entry name" value="ERp29"/>
</dbReference>
<dbReference type="CDD" id="cd02961">
    <property type="entry name" value="PDI_a_family"/>
    <property type="match status" value="1"/>
</dbReference>
<dbReference type="RefSeq" id="XP_005095652.1">
    <property type="nucleotide sequence ID" value="XM_005095595.2"/>
</dbReference>
<keyword evidence="3" id="KW-1185">Reference proteome</keyword>
<gene>
    <name evidence="4" type="primary">LOC101852541</name>
</gene>
<accession>A0ABM0JK78</accession>
<dbReference type="PANTHER" id="PTHR12211:SF0">
    <property type="entry name" value="ENDOPLASMIC RETICULUM RESIDENT PROTEIN 29"/>
    <property type="match status" value="1"/>
</dbReference>
<dbReference type="Proteomes" id="UP000694888">
    <property type="component" value="Unplaced"/>
</dbReference>
<dbReference type="InterPro" id="IPR036249">
    <property type="entry name" value="Thioredoxin-like_sf"/>
</dbReference>
<dbReference type="Gene3D" id="3.40.30.10">
    <property type="entry name" value="Glutaredoxin"/>
    <property type="match status" value="2"/>
</dbReference>